<proteinExistence type="predicted"/>
<reference evidence="1" key="1">
    <citation type="submission" date="2020-12" db="EMBL/GenBank/DDBJ databases">
        <authorList>
            <consortium name="Molecular Ecology Group"/>
        </authorList>
    </citation>
    <scope>NUCLEOTIDE SEQUENCE</scope>
    <source>
        <strain evidence="1">TBG_1078</strain>
    </source>
</reference>
<dbReference type="PANTHER" id="PTHR46289:SF16">
    <property type="entry name" value="52 KDA REPRESSOR OF THE INHIBITOR OF THE PROTEIN KINASE"/>
    <property type="match status" value="1"/>
</dbReference>
<name>A0A811ZMM0_NYCPR</name>
<dbReference type="AlphaFoldDB" id="A0A811ZMM0"/>
<dbReference type="PANTHER" id="PTHR46289">
    <property type="entry name" value="52 KDA REPRESSOR OF THE INHIBITOR OF THE PROTEIN KINASE-LIKE PROTEIN-RELATED"/>
    <property type="match status" value="1"/>
</dbReference>
<accession>A0A811ZMM0</accession>
<keyword evidence="2" id="KW-1185">Reference proteome</keyword>
<dbReference type="InterPro" id="IPR052958">
    <property type="entry name" value="IFN-induced_PKR_regulator"/>
</dbReference>
<evidence type="ECO:0000313" key="2">
    <source>
        <dbReference type="Proteomes" id="UP000645828"/>
    </source>
</evidence>
<organism evidence="1 2">
    <name type="scientific">Nyctereutes procyonoides</name>
    <name type="common">Raccoon dog</name>
    <name type="synonym">Canis procyonoides</name>
    <dbReference type="NCBI Taxonomy" id="34880"/>
    <lineage>
        <taxon>Eukaryota</taxon>
        <taxon>Metazoa</taxon>
        <taxon>Chordata</taxon>
        <taxon>Craniata</taxon>
        <taxon>Vertebrata</taxon>
        <taxon>Euteleostomi</taxon>
        <taxon>Mammalia</taxon>
        <taxon>Eutheria</taxon>
        <taxon>Laurasiatheria</taxon>
        <taxon>Carnivora</taxon>
        <taxon>Caniformia</taxon>
        <taxon>Canidae</taxon>
        <taxon>Nyctereutes</taxon>
    </lineage>
</organism>
<sequence>MWGREGWLRSSTHTWGWQLDLPFLTFPQNPARSNLEGKMTYQRYWILPDRHLNNPQSRHRKQKNWKKKKMVKLNRNKNKERTAMLKTLVQKKGAKYRMKTLPLMLEEKKNKEYSKSLFEILLKKSQKLSTPDNFQALLECRMDSGEEVLKQLFETMASCIQEETLREMRDPPFISIITDHIVDTQQRKSLSLPFHAVITEKWGLNMKYCRYQAYMVSSGFSSKIEVMAYRLLEKYSQAICILCFFLCLNTCLAKAASVMGISSPLLEHGTVISVLIQNCEERGKEQKEIDFDFIVTIVVLEHVLPFTRAFGKNLQGQTSDVFFTASPLTAVLCSLNELMKHIEVYHKFQFAEATNLALNLGVKMRIDIVSEQHLRAFKSLSQALSVMGQIIFNTKEEQNADAYGSALPNPGMLSYFHPPFMKFSICQTSTLFPKIWALRKVVCISMTRVKNECCENKVKCLKAFLKNNLTGQR</sequence>
<dbReference type="EMBL" id="CAJHUB010000769">
    <property type="protein sequence ID" value="CAD7689919.1"/>
    <property type="molecule type" value="Genomic_DNA"/>
</dbReference>
<dbReference type="Proteomes" id="UP000645828">
    <property type="component" value="Unassembled WGS sequence"/>
</dbReference>
<comment type="caution">
    <text evidence="1">The sequence shown here is derived from an EMBL/GenBank/DDBJ whole genome shotgun (WGS) entry which is preliminary data.</text>
</comment>
<evidence type="ECO:0000313" key="1">
    <source>
        <dbReference type="EMBL" id="CAD7689919.1"/>
    </source>
</evidence>
<protein>
    <submittedName>
        <fullName evidence="1">(raccoon dog) hypothetical protein</fullName>
    </submittedName>
</protein>
<gene>
    <name evidence="1" type="ORF">NYPRO_LOCUS22713</name>
</gene>